<reference evidence="3" key="1">
    <citation type="submission" date="2019-11" db="EMBL/GenBank/DDBJ databases">
        <title>Genome sequence of Heliorestis convoluta strain HH, an alkaliphilic and minimalistic phototrophic bacterium from a soda lake in Egypt.</title>
        <authorList>
            <person name="Dewey E.D."/>
            <person name="Stokes L.M."/>
            <person name="Burchell B.M."/>
            <person name="Shaffer K.N."/>
            <person name="Huntington A.M."/>
            <person name="Baker J.M."/>
            <person name="Nadendla S."/>
            <person name="Giglio M.G."/>
            <person name="Touchman J.W."/>
            <person name="Blankenship R.E."/>
            <person name="Madigan M.T."/>
            <person name="Sattley W.M."/>
        </authorList>
    </citation>
    <scope>NUCLEOTIDE SEQUENCE [LARGE SCALE GENOMIC DNA]</scope>
    <source>
        <strain evidence="3">HH</strain>
    </source>
</reference>
<dbReference type="Pfam" id="PF13289">
    <property type="entry name" value="SIR2_2"/>
    <property type="match status" value="1"/>
</dbReference>
<evidence type="ECO:0000256" key="1">
    <source>
        <dbReference type="SAM" id="Phobius"/>
    </source>
</evidence>
<dbReference type="KEGG" id="hcv:FTV88_2798"/>
<keyword evidence="3" id="KW-1185">Reference proteome</keyword>
<keyword evidence="1" id="KW-1133">Transmembrane helix</keyword>
<feature type="transmembrane region" description="Helical" evidence="1">
    <location>
        <begin position="20"/>
        <end position="40"/>
    </location>
</feature>
<organism evidence="2 3">
    <name type="scientific">Heliorestis convoluta</name>
    <dbReference type="NCBI Taxonomy" id="356322"/>
    <lineage>
        <taxon>Bacteria</taxon>
        <taxon>Bacillati</taxon>
        <taxon>Bacillota</taxon>
        <taxon>Clostridia</taxon>
        <taxon>Eubacteriales</taxon>
        <taxon>Heliobacteriaceae</taxon>
        <taxon>Heliorestis</taxon>
    </lineage>
</organism>
<dbReference type="AlphaFoldDB" id="A0A5Q2N244"/>
<proteinExistence type="predicted"/>
<dbReference type="EMBL" id="CP045875">
    <property type="protein sequence ID" value="QGG48887.1"/>
    <property type="molecule type" value="Genomic_DNA"/>
</dbReference>
<keyword evidence="1" id="KW-0472">Membrane</keyword>
<name>A0A5Q2N244_9FIRM</name>
<sequence length="283" mass="32270">MDEKLMSLSFSVEANKGVYALLLGSGISFSAGIPTGWGVLKELCRRIMLVEGSNEQDEIKWYQEKFGKAPLYDEVIGMLAKTSSERNGLLKEFFEPKEEDLEEGRKVPTEAHKAIAELIKQGYIKVIVTTNFDRLIEQALDELNVQYQILYHDSDIEGMKPLAHADCTVLKIHGDYRDTRFKNITDELESYSEPLTVILKRILDEYGLIVSGWSAEWDTALRDTIKSVKGRRYSWYWHSFSNEINDKAKELVSFRDANLLGLDKPAKAASSSKGLTPRQFRIF</sequence>
<gene>
    <name evidence="2" type="ORF">FTV88_2798</name>
</gene>
<dbReference type="Proteomes" id="UP000366051">
    <property type="component" value="Chromosome"/>
</dbReference>
<dbReference type="InterPro" id="IPR029035">
    <property type="entry name" value="DHS-like_NAD/FAD-binding_dom"/>
</dbReference>
<evidence type="ECO:0000313" key="2">
    <source>
        <dbReference type="EMBL" id="QGG48887.1"/>
    </source>
</evidence>
<keyword evidence="1" id="KW-0812">Transmembrane</keyword>
<dbReference type="Gene3D" id="3.40.50.1220">
    <property type="entry name" value="TPP-binding domain"/>
    <property type="match status" value="1"/>
</dbReference>
<protein>
    <submittedName>
        <fullName evidence="2">Uncharacterized protein</fullName>
    </submittedName>
</protein>
<dbReference type="RefSeq" id="WP_207707877.1">
    <property type="nucleotide sequence ID" value="NZ_CP045875.1"/>
</dbReference>
<accession>A0A5Q2N244</accession>
<evidence type="ECO:0000313" key="3">
    <source>
        <dbReference type="Proteomes" id="UP000366051"/>
    </source>
</evidence>
<dbReference type="SUPFAM" id="SSF52467">
    <property type="entry name" value="DHS-like NAD/FAD-binding domain"/>
    <property type="match status" value="1"/>
</dbReference>